<reference evidence="8 9" key="1">
    <citation type="submission" date="2014-11" db="EMBL/GenBank/DDBJ databases">
        <title>Genomics and ecophysiology of heterotrophic nitrogen fixing bacteria isolated from estuarine surface water.</title>
        <authorList>
            <person name="Bentzon-Tilia M."/>
            <person name="Severin I."/>
            <person name="Hansen L.H."/>
            <person name="Riemann L."/>
        </authorList>
    </citation>
    <scope>NUCLEOTIDE SEQUENCE [LARGE SCALE GENOMIC DNA]</scope>
    <source>
        <strain evidence="8 9">BAL398</strain>
    </source>
</reference>
<protein>
    <submittedName>
        <fullName evidence="8">Branched-chain amino acid ABC transporter</fullName>
    </submittedName>
</protein>
<dbReference type="GO" id="GO:0015807">
    <property type="term" value="P:L-amino acid transport"/>
    <property type="evidence" value="ECO:0007669"/>
    <property type="project" value="TreeGrafter"/>
</dbReference>
<evidence type="ECO:0000259" key="7">
    <source>
        <dbReference type="PROSITE" id="PS50893"/>
    </source>
</evidence>
<comment type="caution">
    <text evidence="8">The sequence shown here is derived from an EMBL/GenBank/DDBJ whole genome shotgun (WGS) entry which is preliminary data.</text>
</comment>
<accession>A0A0D7EGV6</accession>
<keyword evidence="5" id="KW-0029">Amino-acid transport</keyword>
<dbReference type="Pfam" id="PF00005">
    <property type="entry name" value="ABC_tran"/>
    <property type="match status" value="1"/>
</dbReference>
<dbReference type="CDD" id="cd03224">
    <property type="entry name" value="ABC_TM1139_LivF_branched"/>
    <property type="match status" value="1"/>
</dbReference>
<gene>
    <name evidence="8" type="ORF">OO17_18760</name>
</gene>
<evidence type="ECO:0000256" key="4">
    <source>
        <dbReference type="ARBA" id="ARBA00022840"/>
    </source>
</evidence>
<name>A0A0D7EGV6_RHOPL</name>
<evidence type="ECO:0000313" key="9">
    <source>
        <dbReference type="Proteomes" id="UP000032515"/>
    </source>
</evidence>
<dbReference type="InterPro" id="IPR052156">
    <property type="entry name" value="BCAA_Transport_ATP-bd_LivF"/>
</dbReference>
<evidence type="ECO:0000256" key="2">
    <source>
        <dbReference type="ARBA" id="ARBA00022448"/>
    </source>
</evidence>
<comment type="similarity">
    <text evidence="1">Belongs to the ABC transporter superfamily.</text>
</comment>
<dbReference type="RefSeq" id="WP_044414483.1">
    <property type="nucleotide sequence ID" value="NZ_JXXE01000379.1"/>
</dbReference>
<evidence type="ECO:0000256" key="3">
    <source>
        <dbReference type="ARBA" id="ARBA00022741"/>
    </source>
</evidence>
<sequence>MPAASLEIHGLCAGYGPTRIIEEVSFAVKAGDRLAVLGRNGMGKTTLLATLMGLTTRHAGQIRIGDEDVAGRRTSARVDLGIGYVPQTRDIFASLTVEENLRTGLKGRPASALDEAYAMFPRLRERRGNYGMQLSGGEQQMLSMARTLLGKPQILLLDEPLEGLAPVICDELMAQLTTLAGSREVTIVLVEQQIERALDFANAVIVMERGRTSWSGAPDALRSDRALVDRLVGVGIH</sequence>
<dbReference type="OrthoDB" id="9776369at2"/>
<dbReference type="SUPFAM" id="SSF52540">
    <property type="entry name" value="P-loop containing nucleoside triphosphate hydrolases"/>
    <property type="match status" value="1"/>
</dbReference>
<dbReference type="AlphaFoldDB" id="A0A0D7EGV6"/>
<evidence type="ECO:0000256" key="1">
    <source>
        <dbReference type="ARBA" id="ARBA00005417"/>
    </source>
</evidence>
<dbReference type="EMBL" id="JXXE01000379">
    <property type="protein sequence ID" value="KIZ40064.1"/>
    <property type="molecule type" value="Genomic_DNA"/>
</dbReference>
<dbReference type="GO" id="GO:0016887">
    <property type="term" value="F:ATP hydrolysis activity"/>
    <property type="evidence" value="ECO:0007669"/>
    <property type="project" value="InterPro"/>
</dbReference>
<dbReference type="Gene3D" id="3.40.50.300">
    <property type="entry name" value="P-loop containing nucleotide triphosphate hydrolases"/>
    <property type="match status" value="1"/>
</dbReference>
<dbReference type="PATRIC" id="fig|1076.23.peg.4251"/>
<evidence type="ECO:0000313" key="8">
    <source>
        <dbReference type="EMBL" id="KIZ40064.1"/>
    </source>
</evidence>
<dbReference type="PROSITE" id="PS00211">
    <property type="entry name" value="ABC_TRANSPORTER_1"/>
    <property type="match status" value="1"/>
</dbReference>
<dbReference type="InterPro" id="IPR027417">
    <property type="entry name" value="P-loop_NTPase"/>
</dbReference>
<proteinExistence type="inferred from homology"/>
<dbReference type="InterPro" id="IPR003593">
    <property type="entry name" value="AAA+_ATPase"/>
</dbReference>
<dbReference type="Proteomes" id="UP000032515">
    <property type="component" value="Unassembled WGS sequence"/>
</dbReference>
<evidence type="ECO:0000256" key="5">
    <source>
        <dbReference type="ARBA" id="ARBA00022970"/>
    </source>
</evidence>
<comment type="function">
    <text evidence="6">Involved in beta-(1--&gt;2)glucan export. Transmembrane domains (TMD) form a pore in the inner membrane and the ATP-binding domain (NBD) is responsible for energy generation.</text>
</comment>
<dbReference type="GO" id="GO:0005524">
    <property type="term" value="F:ATP binding"/>
    <property type="evidence" value="ECO:0007669"/>
    <property type="project" value="UniProtKB-KW"/>
</dbReference>
<dbReference type="PROSITE" id="PS50893">
    <property type="entry name" value="ABC_TRANSPORTER_2"/>
    <property type="match status" value="1"/>
</dbReference>
<keyword evidence="3" id="KW-0547">Nucleotide-binding</keyword>
<dbReference type="GO" id="GO:0015658">
    <property type="term" value="F:branched-chain amino acid transmembrane transporter activity"/>
    <property type="evidence" value="ECO:0007669"/>
    <property type="project" value="TreeGrafter"/>
</dbReference>
<dbReference type="InterPro" id="IPR017871">
    <property type="entry name" value="ABC_transporter-like_CS"/>
</dbReference>
<keyword evidence="4" id="KW-0067">ATP-binding</keyword>
<feature type="domain" description="ABC transporter" evidence="7">
    <location>
        <begin position="6"/>
        <end position="234"/>
    </location>
</feature>
<keyword evidence="2" id="KW-0813">Transport</keyword>
<dbReference type="InterPro" id="IPR003439">
    <property type="entry name" value="ABC_transporter-like_ATP-bd"/>
</dbReference>
<evidence type="ECO:0000256" key="6">
    <source>
        <dbReference type="ARBA" id="ARBA00024722"/>
    </source>
</evidence>
<organism evidence="8 9">
    <name type="scientific">Rhodopseudomonas palustris</name>
    <dbReference type="NCBI Taxonomy" id="1076"/>
    <lineage>
        <taxon>Bacteria</taxon>
        <taxon>Pseudomonadati</taxon>
        <taxon>Pseudomonadota</taxon>
        <taxon>Alphaproteobacteria</taxon>
        <taxon>Hyphomicrobiales</taxon>
        <taxon>Nitrobacteraceae</taxon>
        <taxon>Rhodopseudomonas</taxon>
    </lineage>
</organism>
<dbReference type="PANTHER" id="PTHR43820">
    <property type="entry name" value="HIGH-AFFINITY BRANCHED-CHAIN AMINO ACID TRANSPORT ATP-BINDING PROTEIN LIVF"/>
    <property type="match status" value="1"/>
</dbReference>
<dbReference type="PANTHER" id="PTHR43820:SF2">
    <property type="entry name" value="ABC TRANSPORTER ATP-BINDING PROTEIN"/>
    <property type="match status" value="1"/>
</dbReference>
<dbReference type="SMART" id="SM00382">
    <property type="entry name" value="AAA"/>
    <property type="match status" value="1"/>
</dbReference>